<evidence type="ECO:0000313" key="2">
    <source>
        <dbReference type="Proteomes" id="UP001154282"/>
    </source>
</evidence>
<keyword evidence="2" id="KW-1185">Reference proteome</keyword>
<protein>
    <submittedName>
        <fullName evidence="1">Uncharacterized protein</fullName>
    </submittedName>
</protein>
<organism evidence="1 2">
    <name type="scientific">Linum tenue</name>
    <dbReference type="NCBI Taxonomy" id="586396"/>
    <lineage>
        <taxon>Eukaryota</taxon>
        <taxon>Viridiplantae</taxon>
        <taxon>Streptophyta</taxon>
        <taxon>Embryophyta</taxon>
        <taxon>Tracheophyta</taxon>
        <taxon>Spermatophyta</taxon>
        <taxon>Magnoliopsida</taxon>
        <taxon>eudicotyledons</taxon>
        <taxon>Gunneridae</taxon>
        <taxon>Pentapetalae</taxon>
        <taxon>rosids</taxon>
        <taxon>fabids</taxon>
        <taxon>Malpighiales</taxon>
        <taxon>Linaceae</taxon>
        <taxon>Linum</taxon>
    </lineage>
</organism>
<sequence>MVCVMCLLPLFLVPIVNLLPLLFDLIMAKIYAMFGWEYRKPERAPPACPYKPAARKDDGSNVSSNKLICSLLQLNSLSDSKYRIKQTWRFSVY</sequence>
<dbReference type="EMBL" id="CAMGYJ010000008">
    <property type="protein sequence ID" value="CAI0469223.1"/>
    <property type="molecule type" value="Genomic_DNA"/>
</dbReference>
<accession>A0AAV0PG46</accession>
<evidence type="ECO:0000313" key="1">
    <source>
        <dbReference type="EMBL" id="CAI0469223.1"/>
    </source>
</evidence>
<dbReference type="PANTHER" id="PTHR37756:SF1">
    <property type="entry name" value="TRANSMEMBRANE PROTEIN"/>
    <property type="match status" value="1"/>
</dbReference>
<reference evidence="1" key="1">
    <citation type="submission" date="2022-08" db="EMBL/GenBank/DDBJ databases">
        <authorList>
            <person name="Gutierrez-Valencia J."/>
        </authorList>
    </citation>
    <scope>NUCLEOTIDE SEQUENCE</scope>
</reference>
<dbReference type="Proteomes" id="UP001154282">
    <property type="component" value="Unassembled WGS sequence"/>
</dbReference>
<dbReference type="PANTHER" id="PTHR37756">
    <property type="entry name" value="TRANSMEMBRANE PROTEIN"/>
    <property type="match status" value="1"/>
</dbReference>
<name>A0AAV0PG46_9ROSI</name>
<gene>
    <name evidence="1" type="ORF">LITE_LOCUS38104</name>
</gene>
<dbReference type="AlphaFoldDB" id="A0AAV0PG46"/>
<comment type="caution">
    <text evidence="1">The sequence shown here is derived from an EMBL/GenBank/DDBJ whole genome shotgun (WGS) entry which is preliminary data.</text>
</comment>
<proteinExistence type="predicted"/>